<protein>
    <submittedName>
        <fullName evidence="2">Uncharacterized protein</fullName>
    </submittedName>
</protein>
<dbReference type="Proteomes" id="UP001196980">
    <property type="component" value="Unassembled WGS sequence"/>
</dbReference>
<name>A0ABS6S202_9BACT</name>
<comment type="caution">
    <text evidence="2">The sequence shown here is derived from an EMBL/GenBank/DDBJ whole genome shotgun (WGS) entry which is preliminary data.</text>
</comment>
<gene>
    <name evidence="2" type="ORF">HWQ67_12615</name>
</gene>
<feature type="region of interest" description="Disordered" evidence="1">
    <location>
        <begin position="68"/>
        <end position="96"/>
    </location>
</feature>
<dbReference type="RefSeq" id="WP_218253047.1">
    <property type="nucleotide sequence ID" value="NZ_JABXWD010000255.1"/>
</dbReference>
<reference evidence="2 3" key="1">
    <citation type="journal article" date="2020" name="J Geophys Res Biogeosci">
        <title>Magnetotaxis as an Adaptation to Enable Bacterial Shuttling of Microbial Sulfur and Sulfur Cycling Across Aquatic Oxic#Anoxic Interfaces.</title>
        <authorList>
            <person name="Li J."/>
            <person name="Liu P."/>
            <person name="Wang J."/>
            <person name="Roberts A.P."/>
            <person name="Pan Y."/>
        </authorList>
    </citation>
    <scope>NUCLEOTIDE SEQUENCE [LARGE SCALE GENOMIC DNA]</scope>
    <source>
        <strain evidence="2 3">MYR-1_YQ</strain>
    </source>
</reference>
<evidence type="ECO:0000313" key="3">
    <source>
        <dbReference type="Proteomes" id="UP001196980"/>
    </source>
</evidence>
<keyword evidence="3" id="KW-1185">Reference proteome</keyword>
<feature type="compositionally biased region" description="Acidic residues" evidence="1">
    <location>
        <begin position="70"/>
        <end position="81"/>
    </location>
</feature>
<proteinExistence type="predicted"/>
<organism evidence="2 3">
    <name type="scientific">Candidatus Magnetobacterium casense</name>
    <dbReference type="NCBI Taxonomy" id="1455061"/>
    <lineage>
        <taxon>Bacteria</taxon>
        <taxon>Pseudomonadati</taxon>
        <taxon>Nitrospirota</taxon>
        <taxon>Thermodesulfovibrionia</taxon>
        <taxon>Thermodesulfovibrionales</taxon>
        <taxon>Candidatus Magnetobacteriaceae</taxon>
        <taxon>Candidatus Magnetobacterium</taxon>
    </lineage>
</organism>
<evidence type="ECO:0000313" key="2">
    <source>
        <dbReference type="EMBL" id="MBV6342428.1"/>
    </source>
</evidence>
<dbReference type="EMBL" id="JABXWD010000255">
    <property type="protein sequence ID" value="MBV6342428.1"/>
    <property type="molecule type" value="Genomic_DNA"/>
</dbReference>
<evidence type="ECO:0000256" key="1">
    <source>
        <dbReference type="SAM" id="MobiDB-lite"/>
    </source>
</evidence>
<sequence>MWFDDNKGVKVVRATNGGFIIYYCVKKEPPPKRGKDGNLVESEYEDKTDVAGDFKSAVKIIECVLMSDNASDDDGDGDEYSDAFNEVSSDEDVSEK</sequence>
<accession>A0ABS6S202</accession>